<dbReference type="SFLD" id="SFLDG01129">
    <property type="entry name" value="C1.5:_HAD__Beta-PGM__Phosphata"/>
    <property type="match status" value="1"/>
</dbReference>
<protein>
    <submittedName>
        <fullName evidence="2">HAD-IA family hydrolase</fullName>
    </submittedName>
</protein>
<dbReference type="SUPFAM" id="SSF56784">
    <property type="entry name" value="HAD-like"/>
    <property type="match status" value="1"/>
</dbReference>
<dbReference type="EMBL" id="JAPQYE010000013">
    <property type="protein sequence ID" value="MCZ0730916.1"/>
    <property type="molecule type" value="Genomic_DNA"/>
</dbReference>
<dbReference type="InterPro" id="IPR051540">
    <property type="entry name" value="S-2-haloacid_dehalogenase"/>
</dbReference>
<organism evidence="2 3">
    <name type="scientific">Mycolicibacterium iranicum</name>
    <name type="common">Mycobacterium iranicum</name>
    <dbReference type="NCBI Taxonomy" id="912594"/>
    <lineage>
        <taxon>Bacteria</taxon>
        <taxon>Bacillati</taxon>
        <taxon>Actinomycetota</taxon>
        <taxon>Actinomycetes</taxon>
        <taxon>Mycobacteriales</taxon>
        <taxon>Mycobacteriaceae</taxon>
        <taxon>Mycolicibacterium</taxon>
    </lineage>
</organism>
<comment type="caution">
    <text evidence="2">The sequence shown here is derived from an EMBL/GenBank/DDBJ whole genome shotgun (WGS) entry which is preliminary data.</text>
</comment>
<proteinExistence type="predicted"/>
<dbReference type="InterPro" id="IPR023214">
    <property type="entry name" value="HAD_sf"/>
</dbReference>
<name>A0ABT4HM57_MYCIR</name>
<keyword evidence="3" id="KW-1185">Reference proteome</keyword>
<dbReference type="Pfam" id="PF00702">
    <property type="entry name" value="Hydrolase"/>
    <property type="match status" value="1"/>
</dbReference>
<dbReference type="InterPro" id="IPR006439">
    <property type="entry name" value="HAD-SF_hydro_IA"/>
</dbReference>
<dbReference type="PANTHER" id="PTHR43316:SF8">
    <property type="entry name" value="HAD FAMILY HYDROLASE"/>
    <property type="match status" value="1"/>
</dbReference>
<evidence type="ECO:0000313" key="3">
    <source>
        <dbReference type="Proteomes" id="UP001084650"/>
    </source>
</evidence>
<dbReference type="PANTHER" id="PTHR43316">
    <property type="entry name" value="HYDROLASE, HALOACID DELAHOGENASE-RELATED"/>
    <property type="match status" value="1"/>
</dbReference>
<dbReference type="Proteomes" id="UP001084650">
    <property type="component" value="Unassembled WGS sequence"/>
</dbReference>
<dbReference type="Gene3D" id="3.40.50.1000">
    <property type="entry name" value="HAD superfamily/HAD-like"/>
    <property type="match status" value="1"/>
</dbReference>
<dbReference type="InterPro" id="IPR036412">
    <property type="entry name" value="HAD-like_sf"/>
</dbReference>
<dbReference type="NCBIfam" id="TIGR01549">
    <property type="entry name" value="HAD-SF-IA-v1"/>
    <property type="match status" value="1"/>
</dbReference>
<dbReference type="GO" id="GO:0016787">
    <property type="term" value="F:hydrolase activity"/>
    <property type="evidence" value="ECO:0007669"/>
    <property type="project" value="UniProtKB-KW"/>
</dbReference>
<dbReference type="SFLD" id="SFLDS00003">
    <property type="entry name" value="Haloacid_Dehalogenase"/>
    <property type="match status" value="1"/>
</dbReference>
<keyword evidence="1 2" id="KW-0378">Hydrolase</keyword>
<sequence length="211" mass="22712">MSTSGSLHDVRAVVFDVGETLIDETRLWTAHARRAGVTPFTLMGLMGALIERGHDHRAAWTILGIDPPTTFSSICSEDFYPDALDCLHQVKDAGLKVGIAGNQPCGTASQVDALGITADFIASSADWNVSKPSAEFFDRVISAADIGPQRILYVGDRVDNDILPAQHAGLRTALIRRGPWGYLHSVLVEAKHADLRLNSLTELAAVLPGTR</sequence>
<evidence type="ECO:0000313" key="2">
    <source>
        <dbReference type="EMBL" id="MCZ0730916.1"/>
    </source>
</evidence>
<dbReference type="PRINTS" id="PR00413">
    <property type="entry name" value="HADHALOGNASE"/>
</dbReference>
<gene>
    <name evidence="2" type="ORF">OY187_22950</name>
</gene>
<evidence type="ECO:0000256" key="1">
    <source>
        <dbReference type="ARBA" id="ARBA00022801"/>
    </source>
</evidence>
<reference evidence="2" key="1">
    <citation type="submission" date="2022-12" db="EMBL/GenBank/DDBJ databases">
        <title>Whole genome sequence of Mycolicibacterium iranicum strain SBH312.</title>
        <authorList>
            <person name="Jani J."/>
            <person name="Arifin Mustapha Z."/>
            <person name="Ahmed K."/>
            <person name="Kai Ling C."/>
        </authorList>
    </citation>
    <scope>NUCLEOTIDE SEQUENCE</scope>
    <source>
        <strain evidence="2">SBH312</strain>
    </source>
</reference>
<accession>A0ABT4HM57</accession>
<dbReference type="RefSeq" id="WP_268787344.1">
    <property type="nucleotide sequence ID" value="NZ_JAPQYE010000013.1"/>
</dbReference>